<organism evidence="2">
    <name type="scientific">marine metagenome</name>
    <dbReference type="NCBI Taxonomy" id="408172"/>
    <lineage>
        <taxon>unclassified sequences</taxon>
        <taxon>metagenomes</taxon>
        <taxon>ecological metagenomes</taxon>
    </lineage>
</organism>
<dbReference type="Gene3D" id="2.120.10.30">
    <property type="entry name" value="TolB, C-terminal domain"/>
    <property type="match status" value="1"/>
</dbReference>
<dbReference type="Pfam" id="PF23500">
    <property type="entry name" value="DUF7133"/>
    <property type="match status" value="1"/>
</dbReference>
<dbReference type="NCBIfam" id="TIGR02604">
    <property type="entry name" value="Piru_Ver_Nterm"/>
    <property type="match status" value="1"/>
</dbReference>
<dbReference type="InterPro" id="IPR011042">
    <property type="entry name" value="6-blade_b-propeller_TolB-like"/>
</dbReference>
<dbReference type="AlphaFoldDB" id="A0A381ZPZ5"/>
<dbReference type="PANTHER" id="PTHR33546">
    <property type="entry name" value="LARGE, MULTIFUNCTIONAL SECRETED PROTEIN-RELATED"/>
    <property type="match status" value="1"/>
</dbReference>
<sequence>MTKANLFLVLLFGFSWAQLEFACGVEAYHPFNSQAKGQVPPSPRESLSRITVPDGFHIELFAAEPSVRQPISMTFDTRGRLWVAESYTYDGSHWTDGHDDRILIFEDADNDGRFDGRKVFKGGFNRLTSVEIGFGGVWVLADTQLQFIADANADDIPDGNAMALLDGWSTKAHHNTVNGLMWGPDGWLYGRHGMKAPSRVGKPGAPNEDRIDLDCSIWRFHPIDHRF</sequence>
<dbReference type="InterPro" id="IPR013428">
    <property type="entry name" value="Membrane-bound_put_N"/>
</dbReference>
<proteinExistence type="predicted"/>
<evidence type="ECO:0000313" key="2">
    <source>
        <dbReference type="EMBL" id="SVA91316.1"/>
    </source>
</evidence>
<accession>A0A381ZPZ5</accession>
<evidence type="ECO:0000259" key="1">
    <source>
        <dbReference type="Pfam" id="PF23500"/>
    </source>
</evidence>
<dbReference type="SUPFAM" id="SSF50952">
    <property type="entry name" value="Soluble quinoprotein glucose dehydrogenase"/>
    <property type="match status" value="1"/>
</dbReference>
<dbReference type="EMBL" id="UINC01022198">
    <property type="protein sequence ID" value="SVA91316.1"/>
    <property type="molecule type" value="Genomic_DNA"/>
</dbReference>
<feature type="non-terminal residue" evidence="2">
    <location>
        <position position="227"/>
    </location>
</feature>
<name>A0A381ZPZ5_9ZZZZ</name>
<dbReference type="InterPro" id="IPR055557">
    <property type="entry name" value="DUF7133"/>
</dbReference>
<dbReference type="PANTHER" id="PTHR33546:SF1">
    <property type="entry name" value="LARGE, MULTIFUNCTIONAL SECRETED PROTEIN"/>
    <property type="match status" value="1"/>
</dbReference>
<dbReference type="InterPro" id="IPR011041">
    <property type="entry name" value="Quinoprot_gluc/sorb_DH_b-prop"/>
</dbReference>
<reference evidence="2" key="1">
    <citation type="submission" date="2018-05" db="EMBL/GenBank/DDBJ databases">
        <authorList>
            <person name="Lanie J.A."/>
            <person name="Ng W.-L."/>
            <person name="Kazmierczak K.M."/>
            <person name="Andrzejewski T.M."/>
            <person name="Davidsen T.M."/>
            <person name="Wayne K.J."/>
            <person name="Tettelin H."/>
            <person name="Glass J.I."/>
            <person name="Rusch D."/>
            <person name="Podicherti R."/>
            <person name="Tsui H.-C.T."/>
            <person name="Winkler M.E."/>
        </authorList>
    </citation>
    <scope>NUCLEOTIDE SEQUENCE</scope>
</reference>
<gene>
    <name evidence="2" type="ORF">METZ01_LOCUS144170</name>
</gene>
<protein>
    <recommendedName>
        <fullName evidence="1">DUF7133 domain-containing protein</fullName>
    </recommendedName>
</protein>
<feature type="domain" description="DUF7133" evidence="1">
    <location>
        <begin position="42"/>
        <end position="224"/>
    </location>
</feature>